<reference evidence="3 4" key="1">
    <citation type="submission" date="2015-08" db="EMBL/GenBank/DDBJ databases">
        <title>Ancestral chromatin configuration constrains chromatin evolution on differentiating sex chromosomes in Drosophila.</title>
        <authorList>
            <person name="Zhou Q."/>
            <person name="Bachtrog D."/>
        </authorList>
    </citation>
    <scope>NUCLEOTIDE SEQUENCE [LARGE SCALE GENOMIC DNA]</scope>
    <source>
        <tissue evidence="3">Whole larvae</tissue>
    </source>
</reference>
<keyword evidence="2" id="KW-0732">Signal</keyword>
<evidence type="ECO:0000313" key="3">
    <source>
        <dbReference type="EMBL" id="ALC46801.1"/>
    </source>
</evidence>
<evidence type="ECO:0000256" key="1">
    <source>
        <dbReference type="SAM" id="MobiDB-lite"/>
    </source>
</evidence>
<feature type="region of interest" description="Disordered" evidence="1">
    <location>
        <begin position="151"/>
        <end position="176"/>
    </location>
</feature>
<proteinExistence type="predicted"/>
<name>A0A0M4EPL2_DROBS</name>
<gene>
    <name evidence="3" type="ORF">Dbus_chr3Rg1551</name>
</gene>
<accession>A0A0M4EPL2</accession>
<organism evidence="3 4">
    <name type="scientific">Drosophila busckii</name>
    <name type="common">Fruit fly</name>
    <dbReference type="NCBI Taxonomy" id="30019"/>
    <lineage>
        <taxon>Eukaryota</taxon>
        <taxon>Metazoa</taxon>
        <taxon>Ecdysozoa</taxon>
        <taxon>Arthropoda</taxon>
        <taxon>Hexapoda</taxon>
        <taxon>Insecta</taxon>
        <taxon>Pterygota</taxon>
        <taxon>Neoptera</taxon>
        <taxon>Endopterygota</taxon>
        <taxon>Diptera</taxon>
        <taxon>Brachycera</taxon>
        <taxon>Muscomorpha</taxon>
        <taxon>Ephydroidea</taxon>
        <taxon>Drosophilidae</taxon>
        <taxon>Drosophila</taxon>
    </lineage>
</organism>
<feature type="non-terminal residue" evidence="3">
    <location>
        <position position="176"/>
    </location>
</feature>
<keyword evidence="4" id="KW-1185">Reference proteome</keyword>
<evidence type="ECO:0000313" key="4">
    <source>
        <dbReference type="Proteomes" id="UP000494163"/>
    </source>
</evidence>
<sequence length="176" mass="19361">MSDTLHATLLLQLLLLAMSLLLTAANIEHAAYSNEDLLAEESAPVGSLLLRQRRDNWLPHFGCGKQHKWHGHHDYYHHHWPAQPFPYAGFNFGFPMWPNFGFAFDKDAAPPFKTPLAPFNVDSGGLQQQQQRQLVETVTECHLCFADKPPSTAAPETTTATPATTTAAPATTTAAA</sequence>
<dbReference type="OMA" id="CHLCFAD"/>
<feature type="chain" id="PRO_5005793502" evidence="2">
    <location>
        <begin position="26"/>
        <end position="176"/>
    </location>
</feature>
<feature type="signal peptide" evidence="2">
    <location>
        <begin position="1"/>
        <end position="25"/>
    </location>
</feature>
<evidence type="ECO:0000256" key="2">
    <source>
        <dbReference type="SAM" id="SignalP"/>
    </source>
</evidence>
<protein>
    <submittedName>
        <fullName evidence="3">Maker208</fullName>
    </submittedName>
</protein>
<dbReference type="Proteomes" id="UP000494163">
    <property type="component" value="Chromosome 3R"/>
</dbReference>
<dbReference type="EMBL" id="CP012526">
    <property type="protein sequence ID" value="ALC46801.1"/>
    <property type="molecule type" value="Genomic_DNA"/>
</dbReference>
<dbReference type="AlphaFoldDB" id="A0A0M4EPL2"/>